<dbReference type="RefSeq" id="WP_331304202.1">
    <property type="nucleotide sequence ID" value="NZ_MLCA01000015.1"/>
</dbReference>
<gene>
    <name evidence="2" type="ORF">MOTC310_28440</name>
</gene>
<comment type="caution">
    <text evidence="2">The sequence shown here is derived from an EMBL/GenBank/DDBJ whole genome shotgun (WGS) entry which is preliminary data.</text>
</comment>
<evidence type="ECO:0000313" key="2">
    <source>
        <dbReference type="EMBL" id="MEE7494136.1"/>
    </source>
</evidence>
<reference evidence="2 3" key="1">
    <citation type="journal article" date="2012" name="Genet. Mol. Biol.">
        <title>Analysis of 16S rRNA and mxaF genes revealing insights into Methylobacterium niche-specific plant association.</title>
        <authorList>
            <person name="Dourado M.N."/>
            <person name="Andreote F.D."/>
            <person name="Dini-Andreote F."/>
            <person name="Conti R."/>
            <person name="Araujo J.M."/>
            <person name="Araujo W.L."/>
        </authorList>
    </citation>
    <scope>NUCLEOTIDE SEQUENCE [LARGE SCALE GENOMIC DNA]</scope>
    <source>
        <strain evidence="2 3">TC3-10</strain>
    </source>
</reference>
<feature type="region of interest" description="Disordered" evidence="1">
    <location>
        <begin position="408"/>
        <end position="435"/>
    </location>
</feature>
<dbReference type="EMBL" id="MLCA01000015">
    <property type="protein sequence ID" value="MEE7494136.1"/>
    <property type="molecule type" value="Genomic_DNA"/>
</dbReference>
<sequence>MNAVDAARGDAREDAVAFGQRVLGPILTEFCLRLWLVERFLAPDKTVLLFCARGGLRLQLAYERFLERAGLPPNLPHAALMVSRLVAARTAFDPPSPGVLSELGREFSGRAMSEVAAALAQRDDLALPASWDAPFQDSTFAALLAGNEPGVARLHAAVAQQDARFRAHLDACAGTARHCVLVDTGLYGSTVRMLQEGLPERTWSGLQFARCNYKRLATPHFRRTLGLSVESDWYKPWDARTSVLRFWHLIEACLEPDLPSVRTFSQPVPGSPPRANLQEEGWEARIAPTRPDLFTGVLAHIDRLRLESVATIPDEAARAWTALKTAVIWPDDRAVSALSLGGRSRDFGRAELSAQYAAPRSARPVQQIRDSLWREGALLRCFPRVGRFLLPVIEAVYAGRALHREAASRLRRSREPAPEARAVPSQWRRQASGAN</sequence>
<proteinExistence type="predicted"/>
<evidence type="ECO:0000313" key="3">
    <source>
        <dbReference type="Proteomes" id="UP001355206"/>
    </source>
</evidence>
<feature type="compositionally biased region" description="Basic and acidic residues" evidence="1">
    <location>
        <begin position="408"/>
        <end position="418"/>
    </location>
</feature>
<keyword evidence="3" id="KW-1185">Reference proteome</keyword>
<name>A0ABU7TX45_9HYPH</name>
<protein>
    <submittedName>
        <fullName evidence="2">Glycosyltransferase</fullName>
    </submittedName>
</protein>
<evidence type="ECO:0000256" key="1">
    <source>
        <dbReference type="SAM" id="MobiDB-lite"/>
    </source>
</evidence>
<dbReference type="Proteomes" id="UP001355206">
    <property type="component" value="Unassembled WGS sequence"/>
</dbReference>
<organism evidence="2 3">
    <name type="scientific">Methylobacterium oryzae</name>
    <dbReference type="NCBI Taxonomy" id="334852"/>
    <lineage>
        <taxon>Bacteria</taxon>
        <taxon>Pseudomonadati</taxon>
        <taxon>Pseudomonadota</taxon>
        <taxon>Alphaproteobacteria</taxon>
        <taxon>Hyphomicrobiales</taxon>
        <taxon>Methylobacteriaceae</taxon>
        <taxon>Methylobacterium</taxon>
    </lineage>
</organism>
<accession>A0ABU7TX45</accession>